<name>A0A7N2MM22_QUELO</name>
<organism evidence="3 4">
    <name type="scientific">Quercus lobata</name>
    <name type="common">Valley oak</name>
    <dbReference type="NCBI Taxonomy" id="97700"/>
    <lineage>
        <taxon>Eukaryota</taxon>
        <taxon>Viridiplantae</taxon>
        <taxon>Streptophyta</taxon>
        <taxon>Embryophyta</taxon>
        <taxon>Tracheophyta</taxon>
        <taxon>Spermatophyta</taxon>
        <taxon>Magnoliopsida</taxon>
        <taxon>eudicotyledons</taxon>
        <taxon>Gunneridae</taxon>
        <taxon>Pentapetalae</taxon>
        <taxon>rosids</taxon>
        <taxon>fabids</taxon>
        <taxon>Fagales</taxon>
        <taxon>Fagaceae</taxon>
        <taxon>Quercus</taxon>
    </lineage>
</organism>
<dbReference type="GO" id="GO:0003723">
    <property type="term" value="F:RNA binding"/>
    <property type="evidence" value="ECO:0007669"/>
    <property type="project" value="InterPro"/>
</dbReference>
<dbReference type="EnsemblPlants" id="QL09p052305:mrna">
    <property type="protein sequence ID" value="QL09p052305:mrna"/>
    <property type="gene ID" value="QL09p052305"/>
</dbReference>
<evidence type="ECO:0000256" key="2">
    <source>
        <dbReference type="PIRSR" id="PIRSR600526-2"/>
    </source>
</evidence>
<evidence type="ECO:0000313" key="3">
    <source>
        <dbReference type="EnsemblPlants" id="QL09p052305:mrna"/>
    </source>
</evidence>
<dbReference type="Gramene" id="QL09p052305:mrna">
    <property type="protein sequence ID" value="QL09p052305:mrna"/>
    <property type="gene ID" value="QL09p052305"/>
</dbReference>
<feature type="binding site" evidence="2">
    <location>
        <position position="89"/>
    </location>
    <ligand>
        <name>Zn(2+)</name>
        <dbReference type="ChEBI" id="CHEBI:29105"/>
    </ligand>
</feature>
<reference evidence="3" key="2">
    <citation type="submission" date="2021-01" db="UniProtKB">
        <authorList>
            <consortium name="EnsemblPlants"/>
        </authorList>
    </citation>
    <scope>IDENTIFICATION</scope>
</reference>
<proteinExistence type="predicted"/>
<reference evidence="3 4" key="1">
    <citation type="journal article" date="2016" name="G3 (Bethesda)">
        <title>First Draft Assembly and Annotation of the Genome of a California Endemic Oak Quercus lobata Nee (Fagaceae).</title>
        <authorList>
            <person name="Sork V.L."/>
            <person name="Fitz-Gibbon S.T."/>
            <person name="Puiu D."/>
            <person name="Crepeau M."/>
            <person name="Gugger P.F."/>
            <person name="Sherman R."/>
            <person name="Stevens K."/>
            <person name="Langley C.H."/>
            <person name="Pellegrini M."/>
            <person name="Salzberg S.L."/>
        </authorList>
    </citation>
    <scope>NUCLEOTIDE SEQUENCE [LARGE SCALE GENOMIC DNA]</scope>
    <source>
        <strain evidence="3 4">cv. SW786</strain>
    </source>
</reference>
<dbReference type="Pfam" id="PF02041">
    <property type="entry name" value="Auxin_BP"/>
    <property type="match status" value="1"/>
</dbReference>
<protein>
    <submittedName>
        <fullName evidence="3">Uncharacterized protein</fullName>
    </submittedName>
</protein>
<dbReference type="InterPro" id="IPR000526">
    <property type="entry name" value="Auxin-bd"/>
</dbReference>
<keyword evidence="2" id="KW-0479">Metal-binding</keyword>
<dbReference type="AlphaFoldDB" id="A0A7N2MM22"/>
<sequence length="218" mass="24837">MIGLDDKKIQPVLSFEDFGSLGFDVNDELEQPDKLTSSPIADFRVPSQLVQRYVKVRILWPFGHFGPRKPQEFKIYSNSTFHIPVSNAHQAEVYGIQQDGLHLQARSQKYGKAEVYGIQQDGLHLQARSQKYGKLERGQLLTVPSYLVRRRKQHFHHLEQCGVDLILGCFNITIEVIRDTMNLSSSLNLDIHEMLGSEFCVLVAEGEAEQRSLTKKKG</sequence>
<dbReference type="InParanoid" id="A0A7N2MM22"/>
<dbReference type="SUPFAM" id="SSF54791">
    <property type="entry name" value="Eukaryotic type KH-domain (KH-domain type I)"/>
    <property type="match status" value="1"/>
</dbReference>
<dbReference type="Proteomes" id="UP000594261">
    <property type="component" value="Chromosome 9"/>
</dbReference>
<dbReference type="EMBL" id="LRBV02000009">
    <property type="status" value="NOT_ANNOTATED_CDS"/>
    <property type="molecule type" value="Genomic_DNA"/>
</dbReference>
<keyword evidence="4" id="KW-1185">Reference proteome</keyword>
<feature type="glycosylation site" description="N-linked (GlcNAc...) asparagine" evidence="1">
    <location>
        <position position="78"/>
    </location>
</feature>
<accession>A0A7N2MM22</accession>
<keyword evidence="2" id="KW-0862">Zinc</keyword>
<dbReference type="GO" id="GO:0046872">
    <property type="term" value="F:metal ion binding"/>
    <property type="evidence" value="ECO:0007669"/>
    <property type="project" value="UniProtKB-KW"/>
</dbReference>
<dbReference type="InterPro" id="IPR036612">
    <property type="entry name" value="KH_dom_type_1_sf"/>
</dbReference>
<evidence type="ECO:0000256" key="1">
    <source>
        <dbReference type="PIRSR" id="PIRSR600526-1"/>
    </source>
</evidence>
<dbReference type="GO" id="GO:0010011">
    <property type="term" value="F:auxin binding"/>
    <property type="evidence" value="ECO:0007669"/>
    <property type="project" value="InterPro"/>
</dbReference>
<evidence type="ECO:0000313" key="4">
    <source>
        <dbReference type="Proteomes" id="UP000594261"/>
    </source>
</evidence>